<comment type="caution">
    <text evidence="1">The sequence shown here is derived from an EMBL/GenBank/DDBJ whole genome shotgun (WGS) entry which is preliminary data.</text>
</comment>
<sequence length="238" mass="27490">MWSSKLKRKRDEKSVDFDVTTFNQGGVRVDLLGFLFNDDRNHLINYKDNKKVWSKDLSGKVIALIFKSLDYEYNYWNSVVKNLLDLHSKLHPAGGFEIVFVAVEDQTPEYYKYRASTPRKCFLDTVSKLPFPAFIMSYEESTIIGVSPRGCELENMPLSFIIDPRDSVFINKNGSQVRFSQLVGKRIIVLSTGYDLMWDTLRELEAIYIKMKGTSDAFEVLFLVEIIPNLLHLIVTVH</sequence>
<dbReference type="EMBL" id="JAUIZM010000003">
    <property type="protein sequence ID" value="KAK1392519.1"/>
    <property type="molecule type" value="Genomic_DNA"/>
</dbReference>
<dbReference type="Proteomes" id="UP001237642">
    <property type="component" value="Unassembled WGS sequence"/>
</dbReference>
<accession>A0AAD8IWH2</accession>
<reference evidence="1" key="2">
    <citation type="submission" date="2023-05" db="EMBL/GenBank/DDBJ databases">
        <authorList>
            <person name="Schelkunov M.I."/>
        </authorList>
    </citation>
    <scope>NUCLEOTIDE SEQUENCE</scope>
    <source>
        <strain evidence="1">Hsosn_3</strain>
        <tissue evidence="1">Leaf</tissue>
    </source>
</reference>
<evidence type="ECO:0000313" key="2">
    <source>
        <dbReference type="Proteomes" id="UP001237642"/>
    </source>
</evidence>
<proteinExistence type="predicted"/>
<gene>
    <name evidence="1" type="ORF">POM88_011575</name>
</gene>
<protein>
    <submittedName>
        <fullName evidence="1">Uncharacterized protein</fullName>
    </submittedName>
</protein>
<reference evidence="1" key="1">
    <citation type="submission" date="2023-02" db="EMBL/GenBank/DDBJ databases">
        <title>Genome of toxic invasive species Heracleum sosnowskyi carries increased number of genes despite the absence of recent whole-genome duplications.</title>
        <authorList>
            <person name="Schelkunov M."/>
            <person name="Shtratnikova V."/>
            <person name="Makarenko M."/>
            <person name="Klepikova A."/>
            <person name="Omelchenko D."/>
            <person name="Novikova G."/>
            <person name="Obukhova E."/>
            <person name="Bogdanov V."/>
            <person name="Penin A."/>
            <person name="Logacheva M."/>
        </authorList>
    </citation>
    <scope>NUCLEOTIDE SEQUENCE</scope>
    <source>
        <strain evidence="1">Hsosn_3</strain>
        <tissue evidence="1">Leaf</tissue>
    </source>
</reference>
<keyword evidence="2" id="KW-1185">Reference proteome</keyword>
<organism evidence="1 2">
    <name type="scientific">Heracleum sosnowskyi</name>
    <dbReference type="NCBI Taxonomy" id="360622"/>
    <lineage>
        <taxon>Eukaryota</taxon>
        <taxon>Viridiplantae</taxon>
        <taxon>Streptophyta</taxon>
        <taxon>Embryophyta</taxon>
        <taxon>Tracheophyta</taxon>
        <taxon>Spermatophyta</taxon>
        <taxon>Magnoliopsida</taxon>
        <taxon>eudicotyledons</taxon>
        <taxon>Gunneridae</taxon>
        <taxon>Pentapetalae</taxon>
        <taxon>asterids</taxon>
        <taxon>campanulids</taxon>
        <taxon>Apiales</taxon>
        <taxon>Apiaceae</taxon>
        <taxon>Apioideae</taxon>
        <taxon>apioid superclade</taxon>
        <taxon>Tordylieae</taxon>
        <taxon>Tordyliinae</taxon>
        <taxon>Heracleum</taxon>
    </lineage>
</organism>
<dbReference type="Gene3D" id="3.40.30.10">
    <property type="entry name" value="Glutaredoxin"/>
    <property type="match status" value="1"/>
</dbReference>
<evidence type="ECO:0000313" key="1">
    <source>
        <dbReference type="EMBL" id="KAK1392519.1"/>
    </source>
</evidence>
<name>A0AAD8IWH2_9APIA</name>
<dbReference type="AlphaFoldDB" id="A0AAD8IWH2"/>